<gene>
    <name evidence="2" type="ORF">FEN17_16910</name>
</gene>
<accession>A0A5R9KXU5</accession>
<keyword evidence="3" id="KW-1185">Reference proteome</keyword>
<keyword evidence="1" id="KW-0472">Membrane</keyword>
<dbReference type="Pfam" id="PF12669">
    <property type="entry name" value="FeoB_associated"/>
    <property type="match status" value="1"/>
</dbReference>
<comment type="caution">
    <text evidence="2">The sequence shown here is derived from an EMBL/GenBank/DDBJ whole genome shotgun (WGS) entry which is preliminary data.</text>
</comment>
<evidence type="ECO:0000313" key="2">
    <source>
        <dbReference type="EMBL" id="TLV01132.1"/>
    </source>
</evidence>
<evidence type="ECO:0000313" key="3">
    <source>
        <dbReference type="Proteomes" id="UP000306402"/>
    </source>
</evidence>
<organism evidence="2 3">
    <name type="scientific">Dyadobacter luticola</name>
    <dbReference type="NCBI Taxonomy" id="1979387"/>
    <lineage>
        <taxon>Bacteria</taxon>
        <taxon>Pseudomonadati</taxon>
        <taxon>Bacteroidota</taxon>
        <taxon>Cytophagia</taxon>
        <taxon>Cytophagales</taxon>
        <taxon>Spirosomataceae</taxon>
        <taxon>Dyadobacter</taxon>
    </lineage>
</organism>
<dbReference type="Proteomes" id="UP000306402">
    <property type="component" value="Unassembled WGS sequence"/>
</dbReference>
<keyword evidence="1" id="KW-0812">Transmembrane</keyword>
<feature type="transmembrane region" description="Helical" evidence="1">
    <location>
        <begin position="6"/>
        <end position="24"/>
    </location>
</feature>
<reference evidence="2 3" key="1">
    <citation type="submission" date="2019-05" db="EMBL/GenBank/DDBJ databases">
        <authorList>
            <person name="Qu J.-H."/>
        </authorList>
    </citation>
    <scope>NUCLEOTIDE SEQUENCE [LARGE SCALE GENOMIC DNA]</scope>
    <source>
        <strain evidence="2 3">T17</strain>
    </source>
</reference>
<protein>
    <submittedName>
        <fullName evidence="2">FeoB-associated Cys-rich membrane protein</fullName>
    </submittedName>
</protein>
<dbReference type="AlphaFoldDB" id="A0A5R9KXU5"/>
<dbReference type="EMBL" id="VCEJ01000004">
    <property type="protein sequence ID" value="TLV01132.1"/>
    <property type="molecule type" value="Genomic_DNA"/>
</dbReference>
<proteinExistence type="predicted"/>
<dbReference type="RefSeq" id="WP_138366504.1">
    <property type="nucleotide sequence ID" value="NZ_VCEJ01000004.1"/>
</dbReference>
<sequence length="53" mass="5658">MGIQEIIILALFLVAAGYIGWRFWKTFSNRNSGGCAKGCGCAADKASISKFNA</sequence>
<keyword evidence="1" id="KW-1133">Transmembrane helix</keyword>
<dbReference type="OrthoDB" id="965734at2"/>
<evidence type="ECO:0000256" key="1">
    <source>
        <dbReference type="SAM" id="Phobius"/>
    </source>
</evidence>
<name>A0A5R9KXU5_9BACT</name>